<name>A0ABN7YMA7_9BURK</name>
<keyword evidence="1" id="KW-0472">Membrane</keyword>
<gene>
    <name evidence="2" type="ORF">LMG23992_02483</name>
</gene>
<evidence type="ECO:0000313" key="2">
    <source>
        <dbReference type="EMBL" id="CAG9173551.1"/>
    </source>
</evidence>
<reference evidence="2 3" key="1">
    <citation type="submission" date="2021-08" db="EMBL/GenBank/DDBJ databases">
        <authorList>
            <person name="Peeters C."/>
        </authorList>
    </citation>
    <scope>NUCLEOTIDE SEQUENCE [LARGE SCALE GENOMIC DNA]</scope>
    <source>
        <strain evidence="2 3">LMG 23992</strain>
    </source>
</reference>
<accession>A0ABN7YMA7</accession>
<feature type="transmembrane region" description="Helical" evidence="1">
    <location>
        <begin position="21"/>
        <end position="43"/>
    </location>
</feature>
<evidence type="ECO:0000256" key="1">
    <source>
        <dbReference type="SAM" id="Phobius"/>
    </source>
</evidence>
<comment type="caution">
    <text evidence="2">The sequence shown here is derived from an EMBL/GenBank/DDBJ whole genome shotgun (WGS) entry which is preliminary data.</text>
</comment>
<keyword evidence="3" id="KW-1185">Reference proteome</keyword>
<sequence>MPIDLSLAGYARPYPPRGLRFLPWFCAWLVVCVAGAAISIYLWPKGTPAIGFSFWLRTVGIPNVAFLAVLSMARVVRELQWWWVHHWNNIRGKRVDAWMREAQRPLQVLGAGYSLPLQEHATLVEALEAGKPLVDERAPREGAGLVCHNRFDDDNLSVIPAAYNPNPAPNADDAIADESETVHTVILKLMDAITPLVPSLEALSQYGPHFAPAVRVLAPADPATTRLAQVKDAVQRLGLPTLDCQIATAGGALTEADVWLDQREWRALLLVAAEWHDAATPFNSTEGCAAVLLNPGCFELPEPVKVAGILHRPVSGTVNTLDAVFGNAVVWGDAANASMVRAWITGLPSRDETVLLPAFKQPPLVNLGEADAQRRVDAVVGNAGSLNALLSIAAAIESCQTGAHFIVDRAQAAVLHVTTIPHDESEQ</sequence>
<keyword evidence="1" id="KW-1133">Transmembrane helix</keyword>
<dbReference type="Proteomes" id="UP000727654">
    <property type="component" value="Unassembled WGS sequence"/>
</dbReference>
<proteinExistence type="predicted"/>
<keyword evidence="1" id="KW-0812">Transmembrane</keyword>
<evidence type="ECO:0008006" key="4">
    <source>
        <dbReference type="Google" id="ProtNLM"/>
    </source>
</evidence>
<organism evidence="2 3">
    <name type="scientific">Cupriavidus laharis</name>
    <dbReference type="NCBI Taxonomy" id="151654"/>
    <lineage>
        <taxon>Bacteria</taxon>
        <taxon>Pseudomonadati</taxon>
        <taxon>Pseudomonadota</taxon>
        <taxon>Betaproteobacteria</taxon>
        <taxon>Burkholderiales</taxon>
        <taxon>Burkholderiaceae</taxon>
        <taxon>Cupriavidus</taxon>
    </lineage>
</organism>
<protein>
    <recommendedName>
        <fullName evidence="4">Type VI secretion protein</fullName>
    </recommendedName>
</protein>
<evidence type="ECO:0000313" key="3">
    <source>
        <dbReference type="Proteomes" id="UP000727654"/>
    </source>
</evidence>
<dbReference type="RefSeq" id="WP_224080095.1">
    <property type="nucleotide sequence ID" value="NZ_CAJZAI010000005.1"/>
</dbReference>
<dbReference type="EMBL" id="CAJZAI010000005">
    <property type="protein sequence ID" value="CAG9173551.1"/>
    <property type="molecule type" value="Genomic_DNA"/>
</dbReference>